<dbReference type="HOGENOM" id="CLU_1722855_0_0_1"/>
<reference evidence="1" key="1">
    <citation type="submission" date="2011-03" db="EMBL/GenBank/DDBJ databases">
        <title>The Genome Sequence of Nematocida sp1 strain ERTm2.</title>
        <authorList>
            <consortium name="The Broad Institute Genome Sequencing Platform"/>
            <consortium name="The Broad Institute Genome Sequencing Center for Infectious Disease"/>
            <person name="Cuomo C."/>
            <person name="Troemel E."/>
            <person name="Young S.K."/>
            <person name="Zeng Q."/>
            <person name="Gargeya S."/>
            <person name="Fitzgerald M."/>
            <person name="Haas B."/>
            <person name="Abouelleil A."/>
            <person name="Alvarado L."/>
            <person name="Arachchi H.M."/>
            <person name="Berlin A."/>
            <person name="Brown A."/>
            <person name="Chapman S.B."/>
            <person name="Chen Z."/>
            <person name="Dunbar C."/>
            <person name="Freedman E."/>
            <person name="Gearin G."/>
            <person name="Gellesch M."/>
            <person name="Goldberg J."/>
            <person name="Griggs A."/>
            <person name="Gujja S."/>
            <person name="Heilman E.R."/>
            <person name="Heiman D."/>
            <person name="Howarth C."/>
            <person name="Larson L."/>
            <person name="Lui A."/>
            <person name="MacDonald P.J.P."/>
            <person name="Mehta T."/>
            <person name="Montmayeur A."/>
            <person name="Murphy C."/>
            <person name="Neiman D."/>
            <person name="Pearson M."/>
            <person name="Priest M."/>
            <person name="Roberts A."/>
            <person name="Saif S."/>
            <person name="Shea T."/>
            <person name="Shenoy N."/>
            <person name="Sisk P."/>
            <person name="Stolte C."/>
            <person name="Sykes S."/>
            <person name="White J."/>
            <person name="Yandava C."/>
            <person name="Wortman J."/>
            <person name="Nusbaum C."/>
            <person name="Birren B."/>
        </authorList>
    </citation>
    <scope>NUCLEOTIDE SEQUENCE</scope>
    <source>
        <strain evidence="1">ERTm2</strain>
    </source>
</reference>
<dbReference type="Proteomes" id="UP000005622">
    <property type="component" value="Unassembled WGS sequence"/>
</dbReference>
<gene>
    <name evidence="1" type="ORF">NERG_00841</name>
</gene>
<proteinExistence type="predicted"/>
<name>H8ZB92_NEMA1</name>
<protein>
    <submittedName>
        <fullName evidence="1">Uncharacterized protein</fullName>
    </submittedName>
</protein>
<accession>H8ZB92</accession>
<dbReference type="AlphaFoldDB" id="H8ZB92"/>
<evidence type="ECO:0000313" key="1">
    <source>
        <dbReference type="EMBL" id="EHY66145.1"/>
    </source>
</evidence>
<sequence length="155" mass="17808">MYTNIKALHTLLERNEIDKTSLTAEDIKYLKDTLNILGYNLNNWYDRKTLVLTAQMTEGPIKDYELIVLDILVGLFEKEQGTHQEDLKNCTVARNLVKSNWLVIDTNGYIQPSKRILFENTEILSEKTGIDICSICGILNMKGNIPHKECNPTEY</sequence>
<dbReference type="EMBL" id="JH604634">
    <property type="protein sequence ID" value="EHY66145.1"/>
    <property type="molecule type" value="Genomic_DNA"/>
</dbReference>
<organism evidence="1">
    <name type="scientific">Nematocida ausubeli (strain ATCC PRA-371 / ERTm2)</name>
    <name type="common">Nematode killer fungus</name>
    <dbReference type="NCBI Taxonomy" id="1913371"/>
    <lineage>
        <taxon>Eukaryota</taxon>
        <taxon>Fungi</taxon>
        <taxon>Fungi incertae sedis</taxon>
        <taxon>Microsporidia</taxon>
        <taxon>Nematocida</taxon>
    </lineage>
</organism>